<keyword evidence="1" id="KW-0472">Membrane</keyword>
<evidence type="ECO:0000256" key="1">
    <source>
        <dbReference type="SAM" id="Phobius"/>
    </source>
</evidence>
<dbReference type="PANTHER" id="PTHR47200">
    <property type="entry name" value="THYLAKOID LUMENAL 15 KDA PROTEIN 1, CHLOROPLASTIC"/>
    <property type="match status" value="1"/>
</dbReference>
<dbReference type="PANTHER" id="PTHR47200:SF2">
    <property type="entry name" value="THYLAKOID LUMENAL 15 KDA PROTEIN 1, CHLOROPLASTIC"/>
    <property type="match status" value="1"/>
</dbReference>
<keyword evidence="1" id="KW-0812">Transmembrane</keyword>
<keyword evidence="3" id="KW-1185">Reference proteome</keyword>
<dbReference type="SUPFAM" id="SSF141571">
    <property type="entry name" value="Pentapeptide repeat-like"/>
    <property type="match status" value="1"/>
</dbReference>
<name>A0A386ZKQ7_9NOCA</name>
<proteinExistence type="predicted"/>
<dbReference type="Gene3D" id="2.160.20.80">
    <property type="entry name" value="E3 ubiquitin-protein ligase SopA"/>
    <property type="match status" value="1"/>
</dbReference>
<keyword evidence="1" id="KW-1133">Transmembrane helix</keyword>
<evidence type="ECO:0000313" key="2">
    <source>
        <dbReference type="EMBL" id="AYF77863.1"/>
    </source>
</evidence>
<dbReference type="Proteomes" id="UP000267164">
    <property type="component" value="Chromosome"/>
</dbReference>
<gene>
    <name evidence="2" type="ORF">D7D52_33155</name>
</gene>
<dbReference type="OrthoDB" id="4533099at2"/>
<sequence>MGWKWVSRTVLALVGMAVLAVVVAVEFTPIGGRVASWASGESWNALQPAERATVLGQIRLVTVQIAAALGAASALIYTGRTYHLARRGQVTDRFTKSLERLSSDKSYARIGGVLALERIVKDSPDQGEHAARVLNAFVLEHAPKIKPGGLERAGLPTVPSAEVGEALRVLLRSIPATAPSGRPRVDLSGRHLAGARLERSDLRSADLTKAYLAGSSFAGATVAGADFAGADLSGTDFTSAKGLLAAQLEPAASLKDCALPQALMANDTIARRVAGEHGV</sequence>
<reference evidence="2 3" key="1">
    <citation type="submission" date="2018-09" db="EMBL/GenBank/DDBJ databases">
        <title>Nocardia yunnanensis sp. nov., an actinomycete isolated from a soil sample.</title>
        <authorList>
            <person name="Zhang J."/>
        </authorList>
    </citation>
    <scope>NUCLEOTIDE SEQUENCE [LARGE SCALE GENOMIC DNA]</scope>
    <source>
        <strain evidence="2 3">CFHS0054</strain>
    </source>
</reference>
<dbReference type="AlphaFoldDB" id="A0A386ZKQ7"/>
<dbReference type="Pfam" id="PF00805">
    <property type="entry name" value="Pentapeptide"/>
    <property type="match status" value="1"/>
</dbReference>
<accession>A0A386ZKQ7</accession>
<dbReference type="KEGG" id="nyu:D7D52_33155"/>
<dbReference type="EMBL" id="CP032568">
    <property type="protein sequence ID" value="AYF77863.1"/>
    <property type="molecule type" value="Genomic_DNA"/>
</dbReference>
<evidence type="ECO:0000313" key="3">
    <source>
        <dbReference type="Proteomes" id="UP000267164"/>
    </source>
</evidence>
<organism evidence="2 3">
    <name type="scientific">Nocardia yunnanensis</name>
    <dbReference type="NCBI Taxonomy" id="2382165"/>
    <lineage>
        <taxon>Bacteria</taxon>
        <taxon>Bacillati</taxon>
        <taxon>Actinomycetota</taxon>
        <taxon>Actinomycetes</taxon>
        <taxon>Mycobacteriales</taxon>
        <taxon>Nocardiaceae</taxon>
        <taxon>Nocardia</taxon>
    </lineage>
</organism>
<dbReference type="InterPro" id="IPR044213">
    <property type="entry name" value="At2g44920-like"/>
</dbReference>
<feature type="transmembrane region" description="Helical" evidence="1">
    <location>
        <begin position="58"/>
        <end position="77"/>
    </location>
</feature>
<dbReference type="InterPro" id="IPR001646">
    <property type="entry name" value="5peptide_repeat"/>
</dbReference>
<protein>
    <submittedName>
        <fullName evidence="2">Pentapeptide repeat-containing protein</fullName>
    </submittedName>
</protein>